<evidence type="ECO:0000313" key="2">
    <source>
        <dbReference type="EMBL" id="MBM9507979.1"/>
    </source>
</evidence>
<keyword evidence="3" id="KW-1185">Reference proteome</keyword>
<organism evidence="2 3">
    <name type="scientific">Actinacidiphila acididurans</name>
    <dbReference type="NCBI Taxonomy" id="2784346"/>
    <lineage>
        <taxon>Bacteria</taxon>
        <taxon>Bacillati</taxon>
        <taxon>Actinomycetota</taxon>
        <taxon>Actinomycetes</taxon>
        <taxon>Kitasatosporales</taxon>
        <taxon>Streptomycetaceae</taxon>
        <taxon>Actinacidiphila</taxon>
    </lineage>
</organism>
<evidence type="ECO:0000313" key="3">
    <source>
        <dbReference type="Proteomes" id="UP000749040"/>
    </source>
</evidence>
<dbReference type="EMBL" id="JADKYB010000015">
    <property type="protein sequence ID" value="MBM9507979.1"/>
    <property type="molecule type" value="Genomic_DNA"/>
</dbReference>
<proteinExistence type="predicted"/>
<reference evidence="2 3" key="1">
    <citation type="submission" date="2021-01" db="EMBL/GenBank/DDBJ databases">
        <title>Streptomyces acididurans sp. nov., isolated from a peat swamp forest soil.</title>
        <authorList>
            <person name="Chantavorakit T."/>
            <person name="Duangmal K."/>
        </authorList>
    </citation>
    <scope>NUCLEOTIDE SEQUENCE [LARGE SCALE GENOMIC DNA]</scope>
    <source>
        <strain evidence="2 3">KK5PA1</strain>
    </source>
</reference>
<name>A0ABS2TXC0_9ACTN</name>
<feature type="compositionally biased region" description="Acidic residues" evidence="1">
    <location>
        <begin position="32"/>
        <end position="47"/>
    </location>
</feature>
<feature type="region of interest" description="Disordered" evidence="1">
    <location>
        <begin position="28"/>
        <end position="47"/>
    </location>
</feature>
<protein>
    <submittedName>
        <fullName evidence="2">Uncharacterized protein</fullName>
    </submittedName>
</protein>
<evidence type="ECO:0000256" key="1">
    <source>
        <dbReference type="SAM" id="MobiDB-lite"/>
    </source>
</evidence>
<dbReference type="Proteomes" id="UP000749040">
    <property type="component" value="Unassembled WGS sequence"/>
</dbReference>
<dbReference type="RefSeq" id="WP_205359848.1">
    <property type="nucleotide sequence ID" value="NZ_JADKYB010000015.1"/>
</dbReference>
<comment type="caution">
    <text evidence="2">The sequence shown here is derived from an EMBL/GenBank/DDBJ whole genome shotgun (WGS) entry which is preliminary data.</text>
</comment>
<sequence>MDHHGSAFAPGVEDAILNAMDDAHLKDMGDSLYEDDGDGSEPTGEDY</sequence>
<accession>A0ABS2TXC0</accession>
<gene>
    <name evidence="2" type="ORF">ITX44_26200</name>
</gene>